<dbReference type="AlphaFoldDB" id="A0A4S8PI01"/>
<organism evidence="1 2">
    <name type="scientific">Glycomyces paridis</name>
    <dbReference type="NCBI Taxonomy" id="2126555"/>
    <lineage>
        <taxon>Bacteria</taxon>
        <taxon>Bacillati</taxon>
        <taxon>Actinomycetota</taxon>
        <taxon>Actinomycetes</taxon>
        <taxon>Glycomycetales</taxon>
        <taxon>Glycomycetaceae</taxon>
        <taxon>Glycomyces</taxon>
    </lineage>
</organism>
<protein>
    <submittedName>
        <fullName evidence="1">Uncharacterized protein</fullName>
    </submittedName>
</protein>
<gene>
    <name evidence="1" type="ORF">E9998_07605</name>
</gene>
<dbReference type="EMBL" id="STGX01000004">
    <property type="protein sequence ID" value="THV30228.1"/>
    <property type="molecule type" value="Genomic_DNA"/>
</dbReference>
<sequence>MTAPVCRLEAVIDLPLDGIAISADVRTFHRYSMGASSLAAHRVNEGAEWPEDAPGVSYYQMTEAALAELGGRGRVDAFSFATSVPDAQVSHFLSQLVARAIDPLPHVLGVTDQGVAAPFTALRLARRRIALGLAARAAVLVLEHRMFPAAVDLGRRPVDRAVLLVLGTGEGRPFESVAVASGRPDARGAAREGERVITSTYRSDAAPGEFPDATVVEPTAGTAVWAELARDGGAGPVRVAEYDPLVGYRAEAVFGARD</sequence>
<keyword evidence="2" id="KW-1185">Reference proteome</keyword>
<comment type="caution">
    <text evidence="1">The sequence shown here is derived from an EMBL/GenBank/DDBJ whole genome shotgun (WGS) entry which is preliminary data.</text>
</comment>
<proteinExistence type="predicted"/>
<dbReference type="OrthoDB" id="3368027at2"/>
<dbReference type="RefSeq" id="WP_136529101.1">
    <property type="nucleotide sequence ID" value="NZ_STGX01000004.1"/>
</dbReference>
<evidence type="ECO:0000313" key="1">
    <source>
        <dbReference type="EMBL" id="THV30228.1"/>
    </source>
</evidence>
<reference evidence="1 2" key="1">
    <citation type="journal article" date="2018" name="Int. J. Syst. Evol. Microbiol.">
        <title>Glycomyces paridis sp. nov., isolated from the medicinal plant Paris polyphylla.</title>
        <authorList>
            <person name="Fang X.M."/>
            <person name="Bai J.L."/>
            <person name="Su J."/>
            <person name="Zhao L.L."/>
            <person name="Liu H.Y."/>
            <person name="Ma B.P."/>
            <person name="Zhang Y.Q."/>
            <person name="Yu L.Y."/>
        </authorList>
    </citation>
    <scope>NUCLEOTIDE SEQUENCE [LARGE SCALE GENOMIC DNA]</scope>
    <source>
        <strain evidence="1 2">CPCC 204357</strain>
    </source>
</reference>
<accession>A0A4S8PI01</accession>
<name>A0A4S8PI01_9ACTN</name>
<dbReference type="Proteomes" id="UP000305792">
    <property type="component" value="Unassembled WGS sequence"/>
</dbReference>
<evidence type="ECO:0000313" key="2">
    <source>
        <dbReference type="Proteomes" id="UP000305792"/>
    </source>
</evidence>